<protein>
    <recommendedName>
        <fullName evidence="10">Mitogen-activated protein kinase kinase kinase</fullName>
    </recommendedName>
</protein>
<keyword evidence="6" id="KW-0067">ATP-binding</keyword>
<proteinExistence type="inferred from homology"/>
<dbReference type="GO" id="GO:0007254">
    <property type="term" value="P:JNK cascade"/>
    <property type="evidence" value="ECO:0007669"/>
    <property type="project" value="TreeGrafter"/>
</dbReference>
<evidence type="ECO:0000256" key="5">
    <source>
        <dbReference type="ARBA" id="ARBA00022777"/>
    </source>
</evidence>
<keyword evidence="7" id="KW-0175">Coiled coil</keyword>
<dbReference type="PANTHER" id="PTHR46716:SF1">
    <property type="entry name" value="MITOGEN-ACTIVATED PROTEIN KINASE KINASE KINASE 7"/>
    <property type="match status" value="1"/>
</dbReference>
<keyword evidence="2" id="KW-0723">Serine/threonine-protein kinase</keyword>
<evidence type="ECO:0000256" key="3">
    <source>
        <dbReference type="ARBA" id="ARBA00022679"/>
    </source>
</evidence>
<dbReference type="GO" id="GO:0043123">
    <property type="term" value="P:positive regulation of canonical NF-kappaB signal transduction"/>
    <property type="evidence" value="ECO:0007669"/>
    <property type="project" value="TreeGrafter"/>
</dbReference>
<evidence type="ECO:0000313" key="9">
    <source>
        <dbReference type="EMBL" id="CAD7401847.1"/>
    </source>
</evidence>
<comment type="similarity">
    <text evidence="1">Belongs to the protein kinase superfamily. STE Ser/Thr protein kinase family. MAP kinase kinase kinase subfamily.</text>
</comment>
<keyword evidence="5" id="KW-0418">Kinase</keyword>
<dbReference type="GO" id="GO:0005524">
    <property type="term" value="F:ATP binding"/>
    <property type="evidence" value="ECO:0007669"/>
    <property type="project" value="UniProtKB-KW"/>
</dbReference>
<evidence type="ECO:0000256" key="8">
    <source>
        <dbReference type="SAM" id="MobiDB-lite"/>
    </source>
</evidence>
<dbReference type="EMBL" id="OD001432">
    <property type="protein sequence ID" value="CAD7401847.1"/>
    <property type="molecule type" value="Genomic_DNA"/>
</dbReference>
<dbReference type="GO" id="GO:0006955">
    <property type="term" value="P:immune response"/>
    <property type="evidence" value="ECO:0007669"/>
    <property type="project" value="TreeGrafter"/>
</dbReference>
<keyword evidence="4" id="KW-0547">Nucleotide-binding</keyword>
<evidence type="ECO:0000256" key="6">
    <source>
        <dbReference type="ARBA" id="ARBA00022840"/>
    </source>
</evidence>
<evidence type="ECO:0000256" key="1">
    <source>
        <dbReference type="ARBA" id="ARBA00006529"/>
    </source>
</evidence>
<sequence>MCDCALTTWHRRWLSISSSTRQPELDDVYLDMLDPQFHPIPPDKNCQQSMQIFEQHKQLAQEYLKVQTEMTYLSRQMDELAERLSEAEGLSQLDQQDSEMHQEELRKLENEKENLLALRRNLTRQLQLIKGQRETSDLSVTTSITKALHKIINYSFPWDRSIRELLLKLLDATFIRGFQQRNTLLLHDTHGGLTFLANFCTFVLVAGIGKVELEEVNPHLRGGRVENHLGKTTPSSPDRDSNLNLPILSSRAKHDKCVSQLRHRDGSPHCQT</sequence>
<organism evidence="9">
    <name type="scientific">Timema poppense</name>
    <name type="common">Walking stick</name>
    <dbReference type="NCBI Taxonomy" id="170557"/>
    <lineage>
        <taxon>Eukaryota</taxon>
        <taxon>Metazoa</taxon>
        <taxon>Ecdysozoa</taxon>
        <taxon>Arthropoda</taxon>
        <taxon>Hexapoda</taxon>
        <taxon>Insecta</taxon>
        <taxon>Pterygota</taxon>
        <taxon>Neoptera</taxon>
        <taxon>Polyneoptera</taxon>
        <taxon>Phasmatodea</taxon>
        <taxon>Timematodea</taxon>
        <taxon>Timematoidea</taxon>
        <taxon>Timematidae</taxon>
        <taxon>Timema</taxon>
    </lineage>
</organism>
<name>A0A7R9CUQ8_TIMPO</name>
<feature type="coiled-coil region" evidence="7">
    <location>
        <begin position="91"/>
        <end position="132"/>
    </location>
</feature>
<evidence type="ECO:0000256" key="4">
    <source>
        <dbReference type="ARBA" id="ARBA00022741"/>
    </source>
</evidence>
<dbReference type="PANTHER" id="PTHR46716">
    <property type="entry name" value="MITOGEN-ACTIVATED PROTEIN KINASE KINASE KINASE 7"/>
    <property type="match status" value="1"/>
</dbReference>
<accession>A0A7R9CUQ8</accession>
<dbReference type="AlphaFoldDB" id="A0A7R9CUQ8"/>
<dbReference type="GO" id="GO:0004709">
    <property type="term" value="F:MAP kinase kinase kinase activity"/>
    <property type="evidence" value="ECO:0007669"/>
    <property type="project" value="TreeGrafter"/>
</dbReference>
<evidence type="ECO:0008006" key="10">
    <source>
        <dbReference type="Google" id="ProtNLM"/>
    </source>
</evidence>
<evidence type="ECO:0000256" key="2">
    <source>
        <dbReference type="ARBA" id="ARBA00022527"/>
    </source>
</evidence>
<keyword evidence="3" id="KW-0808">Transferase</keyword>
<gene>
    <name evidence="9" type="ORF">TPSB3V08_LOCUS3285</name>
</gene>
<evidence type="ECO:0000256" key="7">
    <source>
        <dbReference type="SAM" id="Coils"/>
    </source>
</evidence>
<reference evidence="9" key="1">
    <citation type="submission" date="2020-11" db="EMBL/GenBank/DDBJ databases">
        <authorList>
            <person name="Tran Van P."/>
        </authorList>
    </citation>
    <scope>NUCLEOTIDE SEQUENCE</scope>
</reference>
<feature type="region of interest" description="Disordered" evidence="8">
    <location>
        <begin position="223"/>
        <end position="245"/>
    </location>
</feature>